<dbReference type="NCBIfam" id="TIGR00445">
    <property type="entry name" value="mraY"/>
    <property type="match status" value="1"/>
</dbReference>
<dbReference type="PROSITE" id="PS01347">
    <property type="entry name" value="MRAY_1"/>
    <property type="match status" value="1"/>
</dbReference>
<keyword evidence="7 12" id="KW-0573">Peptidoglycan synthesis</keyword>
<dbReference type="HAMAP" id="MF_00038">
    <property type="entry name" value="MraY"/>
    <property type="match status" value="1"/>
</dbReference>
<dbReference type="PROSITE" id="PS01348">
    <property type="entry name" value="MRAY_2"/>
    <property type="match status" value="1"/>
</dbReference>
<comment type="similarity">
    <text evidence="2 12">Belongs to the glycosyltransferase 4 family. MraY subfamily.</text>
</comment>
<dbReference type="OrthoDB" id="9805475at2"/>
<feature type="transmembrane region" description="Helical" evidence="12">
    <location>
        <begin position="134"/>
        <end position="152"/>
    </location>
</feature>
<feature type="binding site" evidence="14">
    <location>
        <position position="192"/>
    </location>
    <ligand>
        <name>Mg(2+)</name>
        <dbReference type="ChEBI" id="CHEBI:18420"/>
    </ligand>
</feature>
<keyword evidence="3 12" id="KW-0132">Cell division</keyword>
<evidence type="ECO:0000256" key="12">
    <source>
        <dbReference type="HAMAP-Rule" id="MF_00038"/>
    </source>
</evidence>
<evidence type="ECO:0000313" key="16">
    <source>
        <dbReference type="Proteomes" id="UP000254575"/>
    </source>
</evidence>
<feature type="transmembrane region" description="Helical" evidence="12">
    <location>
        <begin position="239"/>
        <end position="256"/>
    </location>
</feature>
<evidence type="ECO:0000256" key="13">
    <source>
        <dbReference type="NCBIfam" id="TIGR00445"/>
    </source>
</evidence>
<comment type="cofactor">
    <cofactor evidence="12 14">
        <name>Mg(2+)</name>
        <dbReference type="ChEBI" id="CHEBI:18420"/>
    </cofactor>
</comment>
<reference evidence="15 16" key="1">
    <citation type="submission" date="2018-06" db="EMBL/GenBank/DDBJ databases">
        <authorList>
            <consortium name="Pathogen Informatics"/>
            <person name="Doyle S."/>
        </authorList>
    </citation>
    <scope>NUCLEOTIDE SEQUENCE [LARGE SCALE GENOMIC DNA]</scope>
    <source>
        <strain evidence="15 16">NCTC10717</strain>
    </source>
</reference>
<dbReference type="GO" id="GO:0051301">
    <property type="term" value="P:cell division"/>
    <property type="evidence" value="ECO:0007669"/>
    <property type="project" value="UniProtKB-KW"/>
</dbReference>
<feature type="binding site" evidence="14">
    <location>
        <position position="267"/>
    </location>
    <ligand>
        <name>Mg(2+)</name>
        <dbReference type="ChEBI" id="CHEBI:18420"/>
    </ligand>
</feature>
<dbReference type="InterPro" id="IPR000715">
    <property type="entry name" value="Glycosyl_transferase_4"/>
</dbReference>
<dbReference type="CDD" id="cd06852">
    <property type="entry name" value="GT_MraY"/>
    <property type="match status" value="1"/>
</dbReference>
<keyword evidence="16" id="KW-1185">Reference proteome</keyword>
<evidence type="ECO:0000256" key="5">
    <source>
        <dbReference type="ARBA" id="ARBA00022692"/>
    </source>
</evidence>
<evidence type="ECO:0000256" key="11">
    <source>
        <dbReference type="ARBA" id="ARBA00023316"/>
    </source>
</evidence>
<dbReference type="AlphaFoldDB" id="A0A380N3L5"/>
<evidence type="ECO:0000256" key="2">
    <source>
        <dbReference type="ARBA" id="ARBA00005583"/>
    </source>
</evidence>
<dbReference type="GO" id="GO:0071555">
    <property type="term" value="P:cell wall organization"/>
    <property type="evidence" value="ECO:0007669"/>
    <property type="project" value="UniProtKB-KW"/>
</dbReference>
<feature type="transmembrane region" description="Helical" evidence="12">
    <location>
        <begin position="290"/>
        <end position="311"/>
    </location>
</feature>
<dbReference type="GO" id="GO:0005886">
    <property type="term" value="C:plasma membrane"/>
    <property type="evidence" value="ECO:0007669"/>
    <property type="project" value="UniProtKB-SubCell"/>
</dbReference>
<dbReference type="GO" id="GO:0008963">
    <property type="term" value="F:phospho-N-acetylmuramoyl-pentapeptide-transferase activity"/>
    <property type="evidence" value="ECO:0007669"/>
    <property type="project" value="UniProtKB-UniRule"/>
</dbReference>
<organism evidence="15 16">
    <name type="scientific">Suttonella indologenes</name>
    <dbReference type="NCBI Taxonomy" id="13276"/>
    <lineage>
        <taxon>Bacteria</taxon>
        <taxon>Pseudomonadati</taxon>
        <taxon>Pseudomonadota</taxon>
        <taxon>Gammaproteobacteria</taxon>
        <taxon>Cardiobacteriales</taxon>
        <taxon>Cardiobacteriaceae</taxon>
        <taxon>Suttonella</taxon>
    </lineage>
</organism>
<feature type="transmembrane region" description="Helical" evidence="12">
    <location>
        <begin position="26"/>
        <end position="48"/>
    </location>
</feature>
<evidence type="ECO:0000313" key="15">
    <source>
        <dbReference type="EMBL" id="SUO98511.1"/>
    </source>
</evidence>
<feature type="transmembrane region" description="Helical" evidence="12">
    <location>
        <begin position="172"/>
        <end position="193"/>
    </location>
</feature>
<dbReference type="EMBL" id="UHIA01000004">
    <property type="protein sequence ID" value="SUO98511.1"/>
    <property type="molecule type" value="Genomic_DNA"/>
</dbReference>
<dbReference type="RefSeq" id="WP_115219329.1">
    <property type="nucleotide sequence ID" value="NZ_UHIA01000004.1"/>
</dbReference>
<protein>
    <recommendedName>
        <fullName evidence="12 13">Phospho-N-acetylmuramoyl-pentapeptide-transferase</fullName>
        <ecNumber evidence="12 13">2.7.8.13</ecNumber>
    </recommendedName>
    <alternativeName>
        <fullName evidence="12">UDP-MurNAc-pentapeptide phosphotransferase</fullName>
    </alternativeName>
</protein>
<keyword evidence="8 12" id="KW-1133">Transmembrane helix</keyword>
<keyword evidence="9 12" id="KW-0472">Membrane</keyword>
<dbReference type="PANTHER" id="PTHR22926:SF5">
    <property type="entry name" value="PHOSPHO-N-ACETYLMURAMOYL-PENTAPEPTIDE-TRANSFERASE HOMOLOG"/>
    <property type="match status" value="1"/>
</dbReference>
<comment type="function">
    <text evidence="12">Catalyzes the initial step of the lipid cycle reactions in the biosynthesis of the cell wall peptidoglycan: transfers peptidoglycan precursor phospho-MurNAc-pentapeptide from UDP-MurNAc-pentapeptide onto the lipid carrier undecaprenyl phosphate, yielding undecaprenyl-pyrophosphoryl-MurNAc-pentapeptide, known as lipid I.</text>
</comment>
<keyword evidence="5 12" id="KW-0812">Transmembrane</keyword>
<feature type="transmembrane region" description="Helical" evidence="12">
    <location>
        <begin position="263"/>
        <end position="284"/>
    </location>
</feature>
<feature type="transmembrane region" description="Helical" evidence="12">
    <location>
        <begin position="200"/>
        <end position="219"/>
    </location>
</feature>
<feature type="transmembrane region" description="Helical" evidence="12">
    <location>
        <begin position="69"/>
        <end position="90"/>
    </location>
</feature>
<dbReference type="Proteomes" id="UP000254575">
    <property type="component" value="Unassembled WGS sequence"/>
</dbReference>
<dbReference type="PANTHER" id="PTHR22926">
    <property type="entry name" value="PHOSPHO-N-ACETYLMURAMOYL-PENTAPEPTIDE-TRANSFERASE"/>
    <property type="match status" value="1"/>
</dbReference>
<dbReference type="GO" id="GO:0046872">
    <property type="term" value="F:metal ion binding"/>
    <property type="evidence" value="ECO:0007669"/>
    <property type="project" value="UniProtKB-KW"/>
</dbReference>
<comment type="subcellular location">
    <subcellularLocation>
        <location evidence="12">Cell membrane</location>
        <topology evidence="12">Multi-pass membrane protein</topology>
    </subcellularLocation>
    <subcellularLocation>
        <location evidence="1">Membrane</location>
        <topology evidence="1">Multi-pass membrane protein</topology>
    </subcellularLocation>
</comment>
<dbReference type="InterPro" id="IPR018480">
    <property type="entry name" value="PNAcMuramoyl-5peptid_Trfase_CS"/>
</dbReference>
<comment type="catalytic activity">
    <reaction evidence="12">
        <text>UDP-N-acetyl-alpha-D-muramoyl-L-alanyl-gamma-D-glutamyl-meso-2,6-diaminopimeloyl-D-alanyl-D-alanine + di-trans,octa-cis-undecaprenyl phosphate = di-trans,octa-cis-undecaprenyl diphospho-N-acetyl-alpha-D-muramoyl-L-alanyl-D-glutamyl-meso-2,6-diaminopimeloyl-D-alanyl-D-alanine + UMP</text>
        <dbReference type="Rhea" id="RHEA:28386"/>
        <dbReference type="ChEBI" id="CHEBI:57865"/>
        <dbReference type="ChEBI" id="CHEBI:60392"/>
        <dbReference type="ChEBI" id="CHEBI:61386"/>
        <dbReference type="ChEBI" id="CHEBI:61387"/>
        <dbReference type="EC" id="2.7.8.13"/>
    </reaction>
</comment>
<comment type="pathway">
    <text evidence="12">Cell wall biogenesis; peptidoglycan biosynthesis.</text>
</comment>
<proteinExistence type="inferred from homology"/>
<sequence length="360" mass="39639">MLYALAEWLNNYFTPFNAFTYLTSRIILGALTTLLLSIFLGGKMIVWLKKMQMGQFVRDDGPQTHLKKSGVPTMGGALVIFSIAVSMLLWADLRVAYTWITLFVLISFGAVGWLDDYRKVKKKNSKGLSVKEKYLFLSAAALLTALCLFWLAKRPIETALIVPFFKNVEWQMGWLFVPFVYFVLTGSSNAVNLTDGLDGLAIMPVVLVAAALCVFAYLSGSPAFANYLHIPAIPGAGEAAVFCAAIAGGGLGFLWYNAHPAQVFMGDVGSLALGAALGVVAVIVRQELVFAVMSGIFVAEALSVIIQVSVYKRTKKRVFRMAPLHHHFELKGWPESRVVIRFWIITVILVLIGLSTLKFR</sequence>
<evidence type="ECO:0000256" key="14">
    <source>
        <dbReference type="PIRSR" id="PIRSR600715-1"/>
    </source>
</evidence>
<dbReference type="GO" id="GO:0009252">
    <property type="term" value="P:peptidoglycan biosynthetic process"/>
    <property type="evidence" value="ECO:0007669"/>
    <property type="project" value="UniProtKB-UniRule"/>
</dbReference>
<accession>A0A380N3L5</accession>
<evidence type="ECO:0000256" key="3">
    <source>
        <dbReference type="ARBA" id="ARBA00022618"/>
    </source>
</evidence>
<evidence type="ECO:0000256" key="8">
    <source>
        <dbReference type="ARBA" id="ARBA00022989"/>
    </source>
</evidence>
<evidence type="ECO:0000256" key="9">
    <source>
        <dbReference type="ARBA" id="ARBA00023136"/>
    </source>
</evidence>
<keyword evidence="11 12" id="KW-0961">Cell wall biogenesis/degradation</keyword>
<name>A0A380N3L5_9GAMM</name>
<evidence type="ECO:0000256" key="10">
    <source>
        <dbReference type="ARBA" id="ARBA00023306"/>
    </source>
</evidence>
<evidence type="ECO:0000256" key="6">
    <source>
        <dbReference type="ARBA" id="ARBA00022960"/>
    </source>
</evidence>
<keyword evidence="12" id="KW-1003">Cell membrane</keyword>
<dbReference type="GO" id="GO:0008360">
    <property type="term" value="P:regulation of cell shape"/>
    <property type="evidence" value="ECO:0007669"/>
    <property type="project" value="UniProtKB-KW"/>
</dbReference>
<dbReference type="EC" id="2.7.8.13" evidence="12 13"/>
<keyword evidence="10 12" id="KW-0131">Cell cycle</keyword>
<dbReference type="Pfam" id="PF00953">
    <property type="entry name" value="Glycos_transf_4"/>
    <property type="match status" value="1"/>
</dbReference>
<keyword evidence="4 12" id="KW-0808">Transferase</keyword>
<feature type="transmembrane region" description="Helical" evidence="12">
    <location>
        <begin position="338"/>
        <end position="357"/>
    </location>
</feature>
<keyword evidence="12 14" id="KW-0479">Metal-binding</keyword>
<feature type="transmembrane region" description="Helical" evidence="12">
    <location>
        <begin position="96"/>
        <end position="114"/>
    </location>
</feature>
<dbReference type="GO" id="GO:0051992">
    <property type="term" value="F:UDP-N-acetylmuramoyl-L-alanyl-D-glutamyl-meso-2,6-diaminopimelyl-D-alanyl-D-alanine:undecaprenyl-phosphate transferase activity"/>
    <property type="evidence" value="ECO:0007669"/>
    <property type="project" value="RHEA"/>
</dbReference>
<evidence type="ECO:0000256" key="7">
    <source>
        <dbReference type="ARBA" id="ARBA00022984"/>
    </source>
</evidence>
<evidence type="ECO:0000256" key="1">
    <source>
        <dbReference type="ARBA" id="ARBA00004141"/>
    </source>
</evidence>
<dbReference type="UniPathway" id="UPA00219"/>
<keyword evidence="6 12" id="KW-0133">Cell shape</keyword>
<gene>
    <name evidence="12 15" type="primary">mraY</name>
    <name evidence="15" type="ORF">NCTC10717_02263</name>
</gene>
<evidence type="ECO:0000256" key="4">
    <source>
        <dbReference type="ARBA" id="ARBA00022679"/>
    </source>
</evidence>
<keyword evidence="12 14" id="KW-0460">Magnesium</keyword>
<dbReference type="InterPro" id="IPR003524">
    <property type="entry name" value="PNAcMuramoyl-5peptid_Trfase"/>
</dbReference>